<name>A0A9W6IRI1_9HYPH</name>
<keyword evidence="1" id="KW-1133">Transmembrane helix</keyword>
<evidence type="ECO:0000313" key="5">
    <source>
        <dbReference type="Proteomes" id="UP001143400"/>
    </source>
</evidence>
<dbReference type="EMBL" id="JAFBCY010000002">
    <property type="protein sequence ID" value="MBM7851172.1"/>
    <property type="molecule type" value="Genomic_DNA"/>
</dbReference>
<accession>A0A9W6IRI1</accession>
<dbReference type="Gene3D" id="1.25.40.10">
    <property type="entry name" value="Tetratricopeptide repeat domain"/>
    <property type="match status" value="1"/>
</dbReference>
<reference evidence="2" key="1">
    <citation type="journal article" date="2014" name="Int. J. Syst. Evol. Microbiol.">
        <title>Complete genome sequence of Corynebacterium casei LMG S-19264T (=DSM 44701T), isolated from a smear-ripened cheese.</title>
        <authorList>
            <consortium name="US DOE Joint Genome Institute (JGI-PGF)"/>
            <person name="Walter F."/>
            <person name="Albersmeier A."/>
            <person name="Kalinowski J."/>
            <person name="Ruckert C."/>
        </authorList>
    </citation>
    <scope>NUCLEOTIDE SEQUENCE</scope>
    <source>
        <strain evidence="2">VKM B-1606</strain>
    </source>
</reference>
<organism evidence="2 5">
    <name type="scientific">Methylopila capsulata</name>
    <dbReference type="NCBI Taxonomy" id="61654"/>
    <lineage>
        <taxon>Bacteria</taxon>
        <taxon>Pseudomonadati</taxon>
        <taxon>Pseudomonadota</taxon>
        <taxon>Alphaproteobacteria</taxon>
        <taxon>Hyphomicrobiales</taxon>
        <taxon>Methylopilaceae</taxon>
        <taxon>Methylopila</taxon>
    </lineage>
</organism>
<dbReference type="Proteomes" id="UP001143400">
    <property type="component" value="Unassembled WGS sequence"/>
</dbReference>
<dbReference type="InterPro" id="IPR011990">
    <property type="entry name" value="TPR-like_helical_dom_sf"/>
</dbReference>
<gene>
    <name evidence="2" type="ORF">GCM10008170_02480</name>
    <name evidence="3" type="ORF">JOD31_001397</name>
</gene>
<keyword evidence="1" id="KW-0812">Transmembrane</keyword>
<keyword evidence="4" id="KW-1185">Reference proteome</keyword>
<dbReference type="AlphaFoldDB" id="A0A9W6IRI1"/>
<evidence type="ECO:0000313" key="2">
    <source>
        <dbReference type="EMBL" id="GLK54229.1"/>
    </source>
</evidence>
<reference evidence="2" key="3">
    <citation type="submission" date="2023-01" db="EMBL/GenBank/DDBJ databases">
        <authorList>
            <person name="Sun Q."/>
            <person name="Evtushenko L."/>
        </authorList>
    </citation>
    <scope>NUCLEOTIDE SEQUENCE</scope>
    <source>
        <strain evidence="2">VKM B-1606</strain>
    </source>
</reference>
<sequence length="184" mass="20213">MTPLPPKAAVATVGFWRAAGPDRWYAQSDAFDARVRRRLGRLRRAAAEGALAGWAGTPVGALGLLILLDQAPRNLFRGATQAFATDRAAQEAATAAVARGFDRRTPWPLRQFFYMPFVHAEDIALQRHAIELFRASGDAESLQWAVLHADIIERFGRFPHRNGAVGRRSSAAELKYLETGGFQG</sequence>
<evidence type="ECO:0000313" key="3">
    <source>
        <dbReference type="EMBL" id="MBM7851172.1"/>
    </source>
</evidence>
<protein>
    <submittedName>
        <fullName evidence="3">Uncharacterized protein (DUF924 family)</fullName>
    </submittedName>
</protein>
<dbReference type="EMBL" id="BSFF01000001">
    <property type="protein sequence ID" value="GLK54229.1"/>
    <property type="molecule type" value="Genomic_DNA"/>
</dbReference>
<keyword evidence="1" id="KW-0472">Membrane</keyword>
<dbReference type="Proteomes" id="UP000758856">
    <property type="component" value="Unassembled WGS sequence"/>
</dbReference>
<evidence type="ECO:0000313" key="4">
    <source>
        <dbReference type="Proteomes" id="UP000758856"/>
    </source>
</evidence>
<dbReference type="Pfam" id="PF06041">
    <property type="entry name" value="DUF924"/>
    <property type="match status" value="1"/>
</dbReference>
<proteinExistence type="predicted"/>
<dbReference type="RefSeq" id="WP_204949581.1">
    <property type="nucleotide sequence ID" value="NZ_BSFF01000001.1"/>
</dbReference>
<dbReference type="SUPFAM" id="SSF48452">
    <property type="entry name" value="TPR-like"/>
    <property type="match status" value="1"/>
</dbReference>
<evidence type="ECO:0000256" key="1">
    <source>
        <dbReference type="SAM" id="Phobius"/>
    </source>
</evidence>
<dbReference type="InterPro" id="IPR010323">
    <property type="entry name" value="DUF924"/>
</dbReference>
<comment type="caution">
    <text evidence="2">The sequence shown here is derived from an EMBL/GenBank/DDBJ whole genome shotgun (WGS) entry which is preliminary data.</text>
</comment>
<reference evidence="3 4" key="2">
    <citation type="submission" date="2021-01" db="EMBL/GenBank/DDBJ databases">
        <title>Genomic Encyclopedia of Type Strains, Phase IV (KMG-IV): sequencing the most valuable type-strain genomes for metagenomic binning, comparative biology and taxonomic classification.</title>
        <authorList>
            <person name="Goeker M."/>
        </authorList>
    </citation>
    <scope>NUCLEOTIDE SEQUENCE [LARGE SCALE GENOMIC DNA]</scope>
    <source>
        <strain evidence="3 4">DSM 6130</strain>
    </source>
</reference>
<dbReference type="Gene3D" id="1.20.58.320">
    <property type="entry name" value="TPR-like"/>
    <property type="match status" value="1"/>
</dbReference>
<feature type="transmembrane region" description="Helical" evidence="1">
    <location>
        <begin position="45"/>
        <end position="68"/>
    </location>
</feature>